<organism evidence="2 3">
    <name type="scientific">Daldinia eschscholtzii</name>
    <dbReference type="NCBI Taxonomy" id="292717"/>
    <lineage>
        <taxon>Eukaryota</taxon>
        <taxon>Fungi</taxon>
        <taxon>Dikarya</taxon>
        <taxon>Ascomycota</taxon>
        <taxon>Pezizomycotina</taxon>
        <taxon>Sordariomycetes</taxon>
        <taxon>Xylariomycetidae</taxon>
        <taxon>Xylariales</taxon>
        <taxon>Hypoxylaceae</taxon>
        <taxon>Daldinia</taxon>
    </lineage>
</organism>
<evidence type="ECO:0000313" key="2">
    <source>
        <dbReference type="EMBL" id="KAK6950587.1"/>
    </source>
</evidence>
<evidence type="ECO:0000313" key="3">
    <source>
        <dbReference type="Proteomes" id="UP001369815"/>
    </source>
</evidence>
<keyword evidence="1" id="KW-0732">Signal</keyword>
<accession>A0AAX6MDX2</accession>
<feature type="chain" id="PRO_5043892834" evidence="1">
    <location>
        <begin position="19"/>
        <end position="227"/>
    </location>
</feature>
<dbReference type="Proteomes" id="UP001369815">
    <property type="component" value="Unassembled WGS sequence"/>
</dbReference>
<feature type="signal peptide" evidence="1">
    <location>
        <begin position="1"/>
        <end position="18"/>
    </location>
</feature>
<sequence length="227" mass="25441">MKQYFLVYFILMATGLHANPIARSQIADHPRAEKDISNISPDGSQHDDTVFREDEIFNGLIVAPLVIQGVGGSDAVEKTFNVTQEIETQIHNLNPDFTWEDFLRVTRDELKQSRKRRTEKVLCHVQNLPPASRAAIEKNRDWLNSLATALSVDAQRCTKFSCIENAAVWFCNDNLQWIQQNSITIADHIDNILGEPDCVTSGNDNLIQGQAFDGGGYNIIVNADQCP</sequence>
<dbReference type="EMBL" id="JBANMG010000007">
    <property type="protein sequence ID" value="KAK6950587.1"/>
    <property type="molecule type" value="Genomic_DNA"/>
</dbReference>
<gene>
    <name evidence="2" type="ORF">Daesc_007111</name>
</gene>
<evidence type="ECO:0000256" key="1">
    <source>
        <dbReference type="SAM" id="SignalP"/>
    </source>
</evidence>
<name>A0AAX6MDX2_9PEZI</name>
<comment type="caution">
    <text evidence="2">The sequence shown here is derived from an EMBL/GenBank/DDBJ whole genome shotgun (WGS) entry which is preliminary data.</text>
</comment>
<keyword evidence="3" id="KW-1185">Reference proteome</keyword>
<proteinExistence type="predicted"/>
<dbReference type="AlphaFoldDB" id="A0AAX6MDX2"/>
<reference evidence="2 3" key="1">
    <citation type="journal article" date="2024" name="Front Chem Biol">
        <title>Unveiling the potential of Daldinia eschscholtzii MFLUCC 19-0629 through bioactivity and bioinformatics studies for enhanced sustainable agriculture production.</title>
        <authorList>
            <person name="Brooks S."/>
            <person name="Weaver J.A."/>
            <person name="Klomchit A."/>
            <person name="Alharthi S.A."/>
            <person name="Onlamun T."/>
            <person name="Nurani R."/>
            <person name="Vong T.K."/>
            <person name="Alberti F."/>
            <person name="Greco C."/>
        </authorList>
    </citation>
    <scope>NUCLEOTIDE SEQUENCE [LARGE SCALE GENOMIC DNA]</scope>
    <source>
        <strain evidence="2">MFLUCC 19-0629</strain>
    </source>
</reference>
<protein>
    <submittedName>
        <fullName evidence="2">Uncharacterized protein</fullName>
    </submittedName>
</protein>